<feature type="compositionally biased region" description="Low complexity" evidence="1">
    <location>
        <begin position="224"/>
        <end position="243"/>
    </location>
</feature>
<proteinExistence type="predicted"/>
<feature type="compositionally biased region" description="Low complexity" evidence="1">
    <location>
        <begin position="179"/>
        <end position="191"/>
    </location>
</feature>
<dbReference type="EMBL" id="BOMG01000124">
    <property type="protein sequence ID" value="GID61310.1"/>
    <property type="molecule type" value="Genomic_DNA"/>
</dbReference>
<comment type="caution">
    <text evidence="3">The sequence shown here is derived from an EMBL/GenBank/DDBJ whole genome shotgun (WGS) entry which is preliminary data.</text>
</comment>
<keyword evidence="2" id="KW-0472">Membrane</keyword>
<evidence type="ECO:0000313" key="3">
    <source>
        <dbReference type="EMBL" id="GID61310.1"/>
    </source>
</evidence>
<feature type="region of interest" description="Disordered" evidence="1">
    <location>
        <begin position="525"/>
        <end position="575"/>
    </location>
</feature>
<evidence type="ECO:0000256" key="2">
    <source>
        <dbReference type="SAM" id="Phobius"/>
    </source>
</evidence>
<organism evidence="3 4">
    <name type="scientific">Actinoplanes couchii</name>
    <dbReference type="NCBI Taxonomy" id="403638"/>
    <lineage>
        <taxon>Bacteria</taxon>
        <taxon>Bacillati</taxon>
        <taxon>Actinomycetota</taxon>
        <taxon>Actinomycetes</taxon>
        <taxon>Micromonosporales</taxon>
        <taxon>Micromonosporaceae</taxon>
        <taxon>Actinoplanes</taxon>
    </lineage>
</organism>
<feature type="transmembrane region" description="Helical" evidence="2">
    <location>
        <begin position="21"/>
        <end position="42"/>
    </location>
</feature>
<dbReference type="Proteomes" id="UP000612282">
    <property type="component" value="Unassembled WGS sequence"/>
</dbReference>
<feature type="compositionally biased region" description="Low complexity" evidence="1">
    <location>
        <begin position="562"/>
        <end position="575"/>
    </location>
</feature>
<feature type="compositionally biased region" description="Basic and acidic residues" evidence="1">
    <location>
        <begin position="386"/>
        <end position="424"/>
    </location>
</feature>
<keyword evidence="2" id="KW-1133">Transmembrane helix</keyword>
<name>A0ABQ3XS61_9ACTN</name>
<sequence length="575" mass="59015">MTRPRPAGQPLYARVLCLRHLAPSGLLCFVFLEGAVVLGVLLALAELVSWWGVLVLPFTVALMVKFNDVVAGASTAHPVARESASPGASMLRPASMAASSSAAHPAVPFDASASTALTASTASTVSTAAPVTAGDSPMVRPVGGSPMVHPVSGAMAAHPVSGAMTMHPVSGAMAAHPASGSPMGWSSGSSGDTNLWFGDEDQPGRGASHVAPLSASPSERRGNSYSFSTPGSSGSFTAPGTSSESGSFTAPGSFSEPGAFTAPGFRAPDESLRSGSAFSADDAGFSAFPADDTGRFEPYVSAAESGRHDAPAVPGDFGYRRPTEFGRHGGFAPIVSRDPSAVGYGPAVSPQFLVDGHQHDGLTEMPTVGYPGSSATGTPRGNHPLPGHDHPLPGHDHPLPGHDHPLHPLPGHDHPLPDHDHPHSGNDYSLSGTDHPLSGTDHPPLGHDYPLPAQGHSSSAHGRLEPASGQALPASDHPLPVSDHPYGSAAGQSYAAGGNNYSAAGGQSYPVTSGNPHTTASRHPYENQGQVGAPMVGVNEDFRPSVSNATTRRPWTEQLDVRQQMARQAAARRYE</sequence>
<protein>
    <submittedName>
        <fullName evidence="3">Uncharacterized protein</fullName>
    </submittedName>
</protein>
<keyword evidence="2" id="KW-0812">Transmembrane</keyword>
<gene>
    <name evidence="3" type="ORF">Aco03nite_097140</name>
</gene>
<feature type="region of interest" description="Disordered" evidence="1">
    <location>
        <begin position="173"/>
        <end position="276"/>
    </location>
</feature>
<feature type="region of interest" description="Disordered" evidence="1">
    <location>
        <begin position="353"/>
        <end position="491"/>
    </location>
</feature>
<reference evidence="3 4" key="1">
    <citation type="submission" date="2021-01" db="EMBL/GenBank/DDBJ databases">
        <title>Whole genome shotgun sequence of Actinoplanes couchii NBRC 106145.</title>
        <authorList>
            <person name="Komaki H."/>
            <person name="Tamura T."/>
        </authorList>
    </citation>
    <scope>NUCLEOTIDE SEQUENCE [LARGE SCALE GENOMIC DNA]</scope>
    <source>
        <strain evidence="3 4">NBRC 106145</strain>
    </source>
</reference>
<feature type="transmembrane region" description="Helical" evidence="2">
    <location>
        <begin position="48"/>
        <end position="66"/>
    </location>
</feature>
<evidence type="ECO:0000313" key="4">
    <source>
        <dbReference type="Proteomes" id="UP000612282"/>
    </source>
</evidence>
<keyword evidence="4" id="KW-1185">Reference proteome</keyword>
<evidence type="ECO:0000256" key="1">
    <source>
        <dbReference type="SAM" id="MobiDB-lite"/>
    </source>
</evidence>
<accession>A0ABQ3XS61</accession>